<name>A0A4Y9ZAD0_9AGAM</name>
<comment type="cofactor">
    <cofactor evidence="1 6">
        <name>Mg(2+)</name>
        <dbReference type="ChEBI" id="CHEBI:18420"/>
    </cofactor>
</comment>
<keyword evidence="8" id="KW-1185">Reference proteome</keyword>
<accession>A0A4Y9ZAD0</accession>
<dbReference type="Gene3D" id="1.10.600.10">
    <property type="entry name" value="Farnesyl Diphosphate Synthase"/>
    <property type="match status" value="1"/>
</dbReference>
<dbReference type="SFLD" id="SFLDG01020">
    <property type="entry name" value="Terpene_Cyclase_Like_2"/>
    <property type="match status" value="1"/>
</dbReference>
<comment type="similarity">
    <text evidence="2 6">Belongs to the terpene synthase family.</text>
</comment>
<organism evidence="7 8">
    <name type="scientific">Dentipellis fragilis</name>
    <dbReference type="NCBI Taxonomy" id="205917"/>
    <lineage>
        <taxon>Eukaryota</taxon>
        <taxon>Fungi</taxon>
        <taxon>Dikarya</taxon>
        <taxon>Basidiomycota</taxon>
        <taxon>Agaricomycotina</taxon>
        <taxon>Agaricomycetes</taxon>
        <taxon>Russulales</taxon>
        <taxon>Hericiaceae</taxon>
        <taxon>Dentipellis</taxon>
    </lineage>
</organism>
<comment type="caution">
    <text evidence="7">The sequence shown here is derived from an EMBL/GenBank/DDBJ whole genome shotgun (WGS) entry which is preliminary data.</text>
</comment>
<dbReference type="AlphaFoldDB" id="A0A4Y9ZAD0"/>
<evidence type="ECO:0000256" key="4">
    <source>
        <dbReference type="ARBA" id="ARBA00022842"/>
    </source>
</evidence>
<reference evidence="7 8" key="1">
    <citation type="submission" date="2019-02" db="EMBL/GenBank/DDBJ databases">
        <title>Genome sequencing of the rare red list fungi Dentipellis fragilis.</title>
        <authorList>
            <person name="Buettner E."/>
            <person name="Kellner H."/>
        </authorList>
    </citation>
    <scope>NUCLEOTIDE SEQUENCE [LARGE SCALE GENOMIC DNA]</scope>
    <source>
        <strain evidence="7 8">DSM 105465</strain>
    </source>
</reference>
<dbReference type="OrthoDB" id="2861623at2759"/>
<dbReference type="Proteomes" id="UP000298327">
    <property type="component" value="Unassembled WGS sequence"/>
</dbReference>
<keyword evidence="4 6" id="KW-0460">Magnesium</keyword>
<dbReference type="EMBL" id="SEOQ01000052">
    <property type="protein sequence ID" value="TFY71414.1"/>
    <property type="molecule type" value="Genomic_DNA"/>
</dbReference>
<dbReference type="InterPro" id="IPR008949">
    <property type="entry name" value="Isoprenoid_synthase_dom_sf"/>
</dbReference>
<dbReference type="GO" id="GO:0046872">
    <property type="term" value="F:metal ion binding"/>
    <property type="evidence" value="ECO:0007669"/>
    <property type="project" value="UniProtKB-KW"/>
</dbReference>
<evidence type="ECO:0000256" key="2">
    <source>
        <dbReference type="ARBA" id="ARBA00006333"/>
    </source>
</evidence>
<proteinExistence type="inferred from homology"/>
<dbReference type="SUPFAM" id="SSF48576">
    <property type="entry name" value="Terpenoid synthases"/>
    <property type="match status" value="1"/>
</dbReference>
<keyword evidence="3 6" id="KW-0479">Metal-binding</keyword>
<sequence>MSPSANRFTLPDLMAVSTAFTDATNPHWKRAAAESKQWVNSYNVFSDRRRAFFYQGLSELLVSHAYPYAEFEEFRTICDFVNLLFVIDEISDEQSCDDARETGEVYLHVMRDPEWDDGSKLAQLTREFRARLTRTCKPKTFRRFLQHGQDYIDCVVDEAGLRERGEVLDLDSYLVLRRENSAVRLCFGLIPFALGIDLPDEVYADPVFERIYFAGVDMVCWANDLYSYNMEQAKGLAGNNFLTVLMETQNMTIQEASDYTGRQYQKLMDGFVADKAQLRSFGADVDKNVMTYIESMQHWPIGNLVWSFETPRYFGAAREQILKTRVVVLKPLEEDESD</sequence>
<dbReference type="EC" id="4.2.3.-" evidence="6"/>
<dbReference type="GO" id="GO:0008299">
    <property type="term" value="P:isoprenoid biosynthetic process"/>
    <property type="evidence" value="ECO:0007669"/>
    <property type="project" value="UniProtKB-ARBA"/>
</dbReference>
<dbReference type="PANTHER" id="PTHR35201:SF4">
    <property type="entry name" value="BETA-PINACENE SYNTHASE-RELATED"/>
    <property type="match status" value="1"/>
</dbReference>
<dbReference type="InterPro" id="IPR034686">
    <property type="entry name" value="Terpene_cyclase-like_2"/>
</dbReference>
<keyword evidence="5 6" id="KW-0456">Lyase</keyword>
<evidence type="ECO:0000313" key="8">
    <source>
        <dbReference type="Proteomes" id="UP000298327"/>
    </source>
</evidence>
<evidence type="ECO:0000256" key="1">
    <source>
        <dbReference type="ARBA" id="ARBA00001946"/>
    </source>
</evidence>
<protein>
    <recommendedName>
        <fullName evidence="6">Terpene synthase</fullName>
        <ecNumber evidence="6">4.2.3.-</ecNumber>
    </recommendedName>
</protein>
<evidence type="ECO:0000313" key="7">
    <source>
        <dbReference type="EMBL" id="TFY71414.1"/>
    </source>
</evidence>
<dbReference type="GO" id="GO:0010333">
    <property type="term" value="F:terpene synthase activity"/>
    <property type="evidence" value="ECO:0007669"/>
    <property type="project" value="InterPro"/>
</dbReference>
<dbReference type="SFLD" id="SFLDS00005">
    <property type="entry name" value="Isoprenoid_Synthase_Type_I"/>
    <property type="match status" value="1"/>
</dbReference>
<dbReference type="PANTHER" id="PTHR35201">
    <property type="entry name" value="TERPENE SYNTHASE"/>
    <property type="match status" value="1"/>
</dbReference>
<evidence type="ECO:0000256" key="5">
    <source>
        <dbReference type="ARBA" id="ARBA00023239"/>
    </source>
</evidence>
<gene>
    <name evidence="7" type="ORF">EVG20_g1594</name>
</gene>
<evidence type="ECO:0000256" key="3">
    <source>
        <dbReference type="ARBA" id="ARBA00022723"/>
    </source>
</evidence>
<evidence type="ECO:0000256" key="6">
    <source>
        <dbReference type="RuleBase" id="RU366034"/>
    </source>
</evidence>
<dbReference type="Pfam" id="PF19086">
    <property type="entry name" value="Terpene_syn_C_2"/>
    <property type="match status" value="1"/>
</dbReference>